<comment type="caution">
    <text evidence="1">The sequence shown here is derived from an EMBL/GenBank/DDBJ whole genome shotgun (WGS) entry which is preliminary data.</text>
</comment>
<dbReference type="Proteomes" id="UP001175228">
    <property type="component" value="Unassembled WGS sequence"/>
</dbReference>
<name>A0AA39PZL7_9AGAR</name>
<proteinExistence type="predicted"/>
<evidence type="ECO:0000313" key="1">
    <source>
        <dbReference type="EMBL" id="KAK0492038.1"/>
    </source>
</evidence>
<dbReference type="AlphaFoldDB" id="A0AA39PZL7"/>
<evidence type="ECO:0000313" key="2">
    <source>
        <dbReference type="Proteomes" id="UP001175228"/>
    </source>
</evidence>
<dbReference type="EMBL" id="JAUEPU010000032">
    <property type="protein sequence ID" value="KAK0492038.1"/>
    <property type="molecule type" value="Genomic_DNA"/>
</dbReference>
<accession>A0AA39PZL7</accession>
<protein>
    <submittedName>
        <fullName evidence="1">Uncharacterized protein</fullName>
    </submittedName>
</protein>
<organism evidence="1 2">
    <name type="scientific">Armillaria luteobubalina</name>
    <dbReference type="NCBI Taxonomy" id="153913"/>
    <lineage>
        <taxon>Eukaryota</taxon>
        <taxon>Fungi</taxon>
        <taxon>Dikarya</taxon>
        <taxon>Basidiomycota</taxon>
        <taxon>Agaricomycotina</taxon>
        <taxon>Agaricomycetes</taxon>
        <taxon>Agaricomycetidae</taxon>
        <taxon>Agaricales</taxon>
        <taxon>Marasmiineae</taxon>
        <taxon>Physalacriaceae</taxon>
        <taxon>Armillaria</taxon>
    </lineage>
</organism>
<reference evidence="1" key="1">
    <citation type="submission" date="2023-06" db="EMBL/GenBank/DDBJ databases">
        <authorList>
            <consortium name="Lawrence Berkeley National Laboratory"/>
            <person name="Ahrendt S."/>
            <person name="Sahu N."/>
            <person name="Indic B."/>
            <person name="Wong-Bajracharya J."/>
            <person name="Merenyi Z."/>
            <person name="Ke H.-M."/>
            <person name="Monk M."/>
            <person name="Kocsube S."/>
            <person name="Drula E."/>
            <person name="Lipzen A."/>
            <person name="Balint B."/>
            <person name="Henrissat B."/>
            <person name="Andreopoulos B."/>
            <person name="Martin F.M."/>
            <person name="Harder C.B."/>
            <person name="Rigling D."/>
            <person name="Ford K.L."/>
            <person name="Foster G.D."/>
            <person name="Pangilinan J."/>
            <person name="Papanicolaou A."/>
            <person name="Barry K."/>
            <person name="LaButti K."/>
            <person name="Viragh M."/>
            <person name="Koriabine M."/>
            <person name="Yan M."/>
            <person name="Riley R."/>
            <person name="Champramary S."/>
            <person name="Plett K.L."/>
            <person name="Tsai I.J."/>
            <person name="Slot J."/>
            <person name="Sipos G."/>
            <person name="Plett J."/>
            <person name="Nagy L.G."/>
            <person name="Grigoriev I.V."/>
        </authorList>
    </citation>
    <scope>NUCLEOTIDE SEQUENCE</scope>
    <source>
        <strain evidence="1">HWK02</strain>
    </source>
</reference>
<gene>
    <name evidence="1" type="ORF">EDD18DRAFT_1185919</name>
</gene>
<keyword evidence="2" id="KW-1185">Reference proteome</keyword>
<sequence>MIVRSVLIPTSSSHISIPASVKQFYKRQHLTLKGMQCETDVGKGPEVVRDFQLQRMTAVLARDLFSLIVEVYHDFIAAMMHRYRLPLALQPCSVATEKLSVYDEQSFMQDLCTTMQPTGTNCERELHVKVVCHTFMSFIGFQTESQPVDGSRSVYYHTPNSPDPEFELRVEAIPRTESDTRDVMVTLHWRRHNVDWQLAGSSSFVYNTFFPTDVALQSKFNKIQGTGFVSPTRYPEFRDSMQTDLLRPLWDSIRENIAGTDTEALERALDLIEQAKPLMSDPDGTQDDREAGIEKLKDSVRGLPWDSQSMTLRMERFEEELSRFQYPLQLFNRRL</sequence>